<evidence type="ECO:0000256" key="1">
    <source>
        <dbReference type="SAM" id="Coils"/>
    </source>
</evidence>
<feature type="transmembrane region" description="Helical" evidence="3">
    <location>
        <begin position="149"/>
        <end position="171"/>
    </location>
</feature>
<feature type="region of interest" description="Disordered" evidence="2">
    <location>
        <begin position="1"/>
        <end position="39"/>
    </location>
</feature>
<evidence type="ECO:0000256" key="2">
    <source>
        <dbReference type="SAM" id="MobiDB-lite"/>
    </source>
</evidence>
<dbReference type="Proteomes" id="UP000041254">
    <property type="component" value="Unassembled WGS sequence"/>
</dbReference>
<gene>
    <name evidence="4" type="ORF">Vbra_7210</name>
</gene>
<evidence type="ECO:0000313" key="5">
    <source>
        <dbReference type="Proteomes" id="UP000041254"/>
    </source>
</evidence>
<protein>
    <submittedName>
        <fullName evidence="4">Uncharacterized protein</fullName>
    </submittedName>
</protein>
<evidence type="ECO:0000313" key="4">
    <source>
        <dbReference type="EMBL" id="CEL94234.1"/>
    </source>
</evidence>
<keyword evidence="3" id="KW-0812">Transmembrane</keyword>
<name>A0A0G4EFQ5_VITBC</name>
<dbReference type="InParanoid" id="A0A0G4EFQ5"/>
<dbReference type="EMBL" id="CDMY01000212">
    <property type="protein sequence ID" value="CEL94234.1"/>
    <property type="molecule type" value="Genomic_DNA"/>
</dbReference>
<keyword evidence="3" id="KW-1133">Transmembrane helix</keyword>
<feature type="coiled-coil region" evidence="1">
    <location>
        <begin position="41"/>
        <end position="96"/>
    </location>
</feature>
<dbReference type="VEuPathDB" id="CryptoDB:Vbra_7210"/>
<sequence>MLLERKGKMKTAGESSVPRAASKPPLVRPHATFRPPPGASREELERFIDILVEQILDLRKDNADLMEMLKKDMENQEDLRRDKEDMRRDMRKDKEMLWKVIEDLGKDKDYLRNELKRERAFSLKLSKKAATRCAVSSPANSPLKPQDPIFWRGLFIGCGSAFLSAVVGAIINRCQIGVLCKASQQSGSLSPTSDEAAADTPQHDGG</sequence>
<evidence type="ECO:0000256" key="3">
    <source>
        <dbReference type="SAM" id="Phobius"/>
    </source>
</evidence>
<keyword evidence="3" id="KW-0472">Membrane</keyword>
<organism evidence="4 5">
    <name type="scientific">Vitrella brassicaformis (strain CCMP3155)</name>
    <dbReference type="NCBI Taxonomy" id="1169540"/>
    <lineage>
        <taxon>Eukaryota</taxon>
        <taxon>Sar</taxon>
        <taxon>Alveolata</taxon>
        <taxon>Colpodellida</taxon>
        <taxon>Vitrellaceae</taxon>
        <taxon>Vitrella</taxon>
    </lineage>
</organism>
<keyword evidence="1" id="KW-0175">Coiled coil</keyword>
<accession>A0A0G4EFQ5</accession>
<proteinExistence type="predicted"/>
<feature type="region of interest" description="Disordered" evidence="2">
    <location>
        <begin position="185"/>
        <end position="206"/>
    </location>
</feature>
<dbReference type="AlphaFoldDB" id="A0A0G4EFQ5"/>
<keyword evidence="5" id="KW-1185">Reference proteome</keyword>
<reference evidence="4 5" key="1">
    <citation type="submission" date="2014-11" db="EMBL/GenBank/DDBJ databases">
        <authorList>
            <person name="Zhu J."/>
            <person name="Qi W."/>
            <person name="Song R."/>
        </authorList>
    </citation>
    <scope>NUCLEOTIDE SEQUENCE [LARGE SCALE GENOMIC DNA]</scope>
</reference>